<dbReference type="AlphaFoldDB" id="A0A2U0UJU8"/>
<keyword evidence="5" id="KW-0720">Serine protease</keyword>
<dbReference type="SUPFAM" id="SSF82171">
    <property type="entry name" value="DPP6 N-terminal domain-like"/>
    <property type="match status" value="1"/>
</dbReference>
<dbReference type="InterPro" id="IPR029058">
    <property type="entry name" value="AB_hydrolase_fold"/>
</dbReference>
<evidence type="ECO:0000256" key="5">
    <source>
        <dbReference type="ARBA" id="ARBA00022825"/>
    </source>
</evidence>
<evidence type="ECO:0000259" key="6">
    <source>
        <dbReference type="Pfam" id="PF00326"/>
    </source>
</evidence>
<accession>A0A2U0UJU8</accession>
<dbReference type="GO" id="GO:0004252">
    <property type="term" value="F:serine-type endopeptidase activity"/>
    <property type="evidence" value="ECO:0007669"/>
    <property type="project" value="TreeGrafter"/>
</dbReference>
<organism evidence="7 8">
    <name type="scientific">Hallella colorans</name>
    <dbReference type="NCBI Taxonomy" id="1703337"/>
    <lineage>
        <taxon>Bacteria</taxon>
        <taxon>Pseudomonadati</taxon>
        <taxon>Bacteroidota</taxon>
        <taxon>Bacteroidia</taxon>
        <taxon>Bacteroidales</taxon>
        <taxon>Prevotellaceae</taxon>
        <taxon>Hallella</taxon>
    </lineage>
</organism>
<dbReference type="Pfam" id="PF07676">
    <property type="entry name" value="PD40"/>
    <property type="match status" value="4"/>
</dbReference>
<evidence type="ECO:0000256" key="2">
    <source>
        <dbReference type="ARBA" id="ARBA00022670"/>
    </source>
</evidence>
<dbReference type="Gene3D" id="3.40.50.1820">
    <property type="entry name" value="alpha/beta hydrolase"/>
    <property type="match status" value="1"/>
</dbReference>
<keyword evidence="8" id="KW-1185">Reference proteome</keyword>
<keyword evidence="7" id="KW-0031">Aminopeptidase</keyword>
<keyword evidence="3" id="KW-0732">Signal</keyword>
<comment type="caution">
    <text evidence="7">The sequence shown here is derived from an EMBL/GenBank/DDBJ whole genome shotgun (WGS) entry which is preliminary data.</text>
</comment>
<dbReference type="GO" id="GO:0004177">
    <property type="term" value="F:aminopeptidase activity"/>
    <property type="evidence" value="ECO:0007669"/>
    <property type="project" value="UniProtKB-KW"/>
</dbReference>
<dbReference type="InterPro" id="IPR001375">
    <property type="entry name" value="Peptidase_S9_cat"/>
</dbReference>
<sequence>MTHTVCFQILNKKSIPQKLYLQKKHIFAQNYNTIMKKKLMLSAMLLAMLPACAQKRAFTIEDVYRVKRVSSPTVNKDGVLAYSVSSQNLKAQRSYNNIVLKAPQSGSFLGLSKGQTKQLTTDNSSYSPFWSQDGKTLYYLSYADGTPQVYRYANGSTKKITDYALGIQGPTLSPDGKLIAFAAEVFPEIGGSDGKANKAVMNQKKNNPIQAHVADELLFRHWTEYSDGKYWHIIVYDIARGTYTDVTPGRYHSPVFSPSGPTGFVFSPDSKEICYTSNHDKHPEASTNCDLWVVPTTGGEARNITANNPAWDGSPQYSPDGRYIAYRFQRTPSYESDRFTLAIYDRKTGEKRALTEKFDNWVDDFKWAPNSKSIYFLGEERGYEPLFQVDVKTCAITKVIARRAISSFDIDGQGHVYYTWSSTGRPTELYQATINASKGRRAKAALDEQKLTSLNDSLLRAVDFRPSEQLWVRGAKGDSVHVFIVKPHSFDPNKRYPLVINVHGGPQMQWMDSYRADWQVYPGAGYVVAYPNPHGSTGYGQQYCRDISGSWGGMPYEDVMAVTDKLATLQYVDSTRMGAMGWSYGGYFMNWLQGQTKRFKCLASMMGLFDLESMWGTTEELWFPNFDLQGQPWNSPLYKKWSPSEFTSRFATPTLIITGERDYRVSYNQSLQYFTTLQTLGIPSRLIIFDNDGHWPSGLKSMPLYYNAHLEWFHTYLGGAPAPWDTKKMVMANPYIAAPTQP</sequence>
<evidence type="ECO:0000313" key="7">
    <source>
        <dbReference type="EMBL" id="PVX57925.1"/>
    </source>
</evidence>
<reference evidence="7 8" key="1">
    <citation type="submission" date="2018-05" db="EMBL/GenBank/DDBJ databases">
        <title>Genomic Encyclopedia of Type Strains, Phase IV (KMG-IV): sequencing the most valuable type-strain genomes for metagenomic binning, comparative biology and taxonomic classification.</title>
        <authorList>
            <person name="Goeker M."/>
        </authorList>
    </citation>
    <scope>NUCLEOTIDE SEQUENCE [LARGE SCALE GENOMIC DNA]</scope>
    <source>
        <strain evidence="7 8">DSM 100333</strain>
    </source>
</reference>
<dbReference type="InterPro" id="IPR011042">
    <property type="entry name" value="6-blade_b-propeller_TolB-like"/>
</dbReference>
<dbReference type="SUPFAM" id="SSF53474">
    <property type="entry name" value="alpha/beta-Hydrolases"/>
    <property type="match status" value="1"/>
</dbReference>
<comment type="similarity">
    <text evidence="1">Belongs to the peptidase S9C family.</text>
</comment>
<dbReference type="GO" id="GO:0006508">
    <property type="term" value="P:proteolysis"/>
    <property type="evidence" value="ECO:0007669"/>
    <property type="project" value="UniProtKB-KW"/>
</dbReference>
<dbReference type="PANTHER" id="PTHR42776:SF13">
    <property type="entry name" value="DIPEPTIDYL-PEPTIDASE 5"/>
    <property type="match status" value="1"/>
</dbReference>
<evidence type="ECO:0000256" key="3">
    <source>
        <dbReference type="ARBA" id="ARBA00022729"/>
    </source>
</evidence>
<dbReference type="Pfam" id="PF00326">
    <property type="entry name" value="Peptidase_S9"/>
    <property type="match status" value="1"/>
</dbReference>
<dbReference type="PANTHER" id="PTHR42776">
    <property type="entry name" value="SERINE PEPTIDASE S9 FAMILY MEMBER"/>
    <property type="match status" value="1"/>
</dbReference>
<dbReference type="Gene3D" id="2.120.10.30">
    <property type="entry name" value="TolB, C-terminal domain"/>
    <property type="match status" value="2"/>
</dbReference>
<gene>
    <name evidence="7" type="ORF">C7379_10348</name>
</gene>
<name>A0A2U0UJU8_9BACT</name>
<dbReference type="InterPro" id="IPR011659">
    <property type="entry name" value="WD40"/>
</dbReference>
<protein>
    <submittedName>
        <fullName evidence="7">Dipeptidyl aminopeptidase/acylaminoacyl peptidase</fullName>
    </submittedName>
</protein>
<keyword evidence="2" id="KW-0645">Protease</keyword>
<evidence type="ECO:0000256" key="4">
    <source>
        <dbReference type="ARBA" id="ARBA00022801"/>
    </source>
</evidence>
<keyword evidence="4" id="KW-0378">Hydrolase</keyword>
<dbReference type="FunFam" id="3.40.50.1820:FF:000028">
    <property type="entry name" value="S9 family peptidase"/>
    <property type="match status" value="1"/>
</dbReference>
<dbReference type="Proteomes" id="UP000245870">
    <property type="component" value="Unassembled WGS sequence"/>
</dbReference>
<evidence type="ECO:0000256" key="1">
    <source>
        <dbReference type="ARBA" id="ARBA00010040"/>
    </source>
</evidence>
<evidence type="ECO:0000313" key="8">
    <source>
        <dbReference type="Proteomes" id="UP000245870"/>
    </source>
</evidence>
<proteinExistence type="inferred from homology"/>
<dbReference type="EMBL" id="QENY01000003">
    <property type="protein sequence ID" value="PVX57925.1"/>
    <property type="molecule type" value="Genomic_DNA"/>
</dbReference>
<feature type="domain" description="Peptidase S9 prolyl oligopeptidase catalytic" evidence="6">
    <location>
        <begin position="515"/>
        <end position="719"/>
    </location>
</feature>